<dbReference type="PANTHER" id="PTHR43477">
    <property type="entry name" value="DIHYDROANTICAPSIN 7-DEHYDROGENASE"/>
    <property type="match status" value="1"/>
</dbReference>
<comment type="similarity">
    <text evidence="1">Belongs to the short-chain dehydrogenases/reductases (SDR) family.</text>
</comment>
<dbReference type="InterPro" id="IPR051122">
    <property type="entry name" value="SDR_DHRS6-like"/>
</dbReference>
<keyword evidence="2" id="KW-0560">Oxidoreductase</keyword>
<evidence type="ECO:0000256" key="1">
    <source>
        <dbReference type="ARBA" id="ARBA00006484"/>
    </source>
</evidence>
<dbReference type="PANTHER" id="PTHR43477:SF1">
    <property type="entry name" value="DIHYDROANTICAPSIN 7-DEHYDROGENASE"/>
    <property type="match status" value="1"/>
</dbReference>
<dbReference type="PROSITE" id="PS00061">
    <property type="entry name" value="ADH_SHORT"/>
    <property type="match status" value="1"/>
</dbReference>
<feature type="compositionally biased region" description="Basic and acidic residues" evidence="3">
    <location>
        <begin position="10"/>
        <end position="19"/>
    </location>
</feature>
<dbReference type="KEGG" id="mmc:Mmcs_1624"/>
<gene>
    <name evidence="4" type="ordered locus">Mmcs_1624</name>
</gene>
<dbReference type="AlphaFoldDB" id="A0A5Q5BHH9"/>
<dbReference type="NCBIfam" id="NF004849">
    <property type="entry name" value="PRK06200.1"/>
    <property type="match status" value="1"/>
</dbReference>
<name>A0A5Q5BHH9_MYCSS</name>
<dbReference type="GO" id="GO:0016491">
    <property type="term" value="F:oxidoreductase activity"/>
    <property type="evidence" value="ECO:0007669"/>
    <property type="project" value="UniProtKB-KW"/>
</dbReference>
<organism evidence="4">
    <name type="scientific">Mycobacterium sp. (strain MCS)</name>
    <dbReference type="NCBI Taxonomy" id="164756"/>
    <lineage>
        <taxon>Bacteria</taxon>
        <taxon>Bacillati</taxon>
        <taxon>Actinomycetota</taxon>
        <taxon>Actinomycetes</taxon>
        <taxon>Mycobacteriales</taxon>
        <taxon>Mycobacteriaceae</taxon>
        <taxon>Mycobacterium</taxon>
    </lineage>
</organism>
<proteinExistence type="inferred from homology"/>
<dbReference type="Pfam" id="PF00106">
    <property type="entry name" value="adh_short"/>
    <property type="match status" value="1"/>
</dbReference>
<dbReference type="InterPro" id="IPR036291">
    <property type="entry name" value="NAD(P)-bd_dom_sf"/>
</dbReference>
<dbReference type="PRINTS" id="PR00081">
    <property type="entry name" value="GDHRDH"/>
</dbReference>
<dbReference type="SUPFAM" id="SSF51735">
    <property type="entry name" value="NAD(P)-binding Rossmann-fold domains"/>
    <property type="match status" value="1"/>
</dbReference>
<dbReference type="InterPro" id="IPR002347">
    <property type="entry name" value="SDR_fam"/>
</dbReference>
<evidence type="ECO:0000256" key="3">
    <source>
        <dbReference type="SAM" id="MobiDB-lite"/>
    </source>
</evidence>
<sequence>MRGTGYAAGRGDRRCTERRQRVRRGRRAPSDHSQRSSAVDSGAKIGAVGLAGCLGDRGADLAEPSHLSGHGGERRYSVDSGRRDMTGWLAGKRALIVGGGSGIGRATVDAFLNEDARVAVLEYDSGKCATLRQQLPDVPVIEGDGTTRTANDEAVQVAVDAFGGLDTLVNCVGIFDFYRRIQDIPAERIDQAFDEMFRINVLSHIHSVKAAVPALMGQDGASIVLTESASSFYPGRGGLLYVASKFAVRGVVTALAHELAPRIRVNGVAPGGTLNTDLRGLDSLDLGARRLDAAPDRARELAARTPLGVALSGHDHAWSYVFLASHRSRGLTGETIHPDGGFSLGPPPQRN</sequence>
<feature type="region of interest" description="Disordered" evidence="3">
    <location>
        <begin position="1"/>
        <end position="41"/>
    </location>
</feature>
<accession>A0A5Q5BHH9</accession>
<dbReference type="EMBL" id="CP000384">
    <property type="protein sequence ID" value="ABG07735.1"/>
    <property type="molecule type" value="Genomic_DNA"/>
</dbReference>
<dbReference type="Gene3D" id="3.40.50.720">
    <property type="entry name" value="NAD(P)-binding Rossmann-like Domain"/>
    <property type="match status" value="1"/>
</dbReference>
<reference evidence="4" key="1">
    <citation type="submission" date="2006-06" db="EMBL/GenBank/DDBJ databases">
        <title>Complete sequence of chromosome of Mycobacterium sp. MCS.</title>
        <authorList>
            <consortium name="US DOE Joint Genome Institute"/>
            <person name="Copeland A."/>
            <person name="Lucas S."/>
            <person name="Lapidus A."/>
            <person name="Barry K."/>
            <person name="Detter J.C."/>
            <person name="Glavina del Rio T."/>
            <person name="Hammon N."/>
            <person name="Israni S."/>
            <person name="Dalin E."/>
            <person name="Tice H."/>
            <person name="Pitluck S."/>
            <person name="Martinez M."/>
            <person name="Schmutz J."/>
            <person name="Larimer F."/>
            <person name="Land M."/>
            <person name="Hauser L."/>
            <person name="Kyrpides N."/>
            <person name="Kim E."/>
            <person name="Miller C.D."/>
            <person name="Hughes J.E."/>
            <person name="Anderson A.J."/>
            <person name="Sims R.C."/>
            <person name="Richardson P."/>
        </authorList>
    </citation>
    <scope>NUCLEOTIDE SEQUENCE [LARGE SCALE GENOMIC DNA]</scope>
    <source>
        <strain evidence="4">MCS</strain>
    </source>
</reference>
<dbReference type="InterPro" id="IPR020904">
    <property type="entry name" value="Sc_DH/Rdtase_CS"/>
</dbReference>
<protein>
    <submittedName>
        <fullName evidence="4">Phthalate 3,4-dihydrodiol dehydrogenase</fullName>
    </submittedName>
</protein>
<evidence type="ECO:0000256" key="2">
    <source>
        <dbReference type="ARBA" id="ARBA00023002"/>
    </source>
</evidence>
<evidence type="ECO:0000313" key="4">
    <source>
        <dbReference type="EMBL" id="ABG07735.1"/>
    </source>
</evidence>